<keyword evidence="4" id="KW-0548">Nucleotidyltransferase</keyword>
<dbReference type="Proteomes" id="UP000014680">
    <property type="component" value="Unassembled WGS sequence"/>
</dbReference>
<dbReference type="GO" id="GO:0000166">
    <property type="term" value="F:nucleotide binding"/>
    <property type="evidence" value="ECO:0007669"/>
    <property type="project" value="InterPro"/>
</dbReference>
<gene>
    <name evidence="11" type="ORF">EIN_223460</name>
</gene>
<dbReference type="RefSeq" id="XP_004254914.1">
    <property type="nucleotide sequence ID" value="XM_004254866.1"/>
</dbReference>
<sequence length="1265" mass="150013">MNTDKEQYRIKNFYNFTNTYSEEDILNCFTIKAGTIKAASTKINNKECRKELIAMDIETRDLYFHYKAKLEAQLKRMEDNKKSTIKLEQPFLSKVFNKLNKTDKQTFGLINKKATLIKDLDEEKIQKELDKKNLEWSLNNISFDNIEDNDDLMREDMYKKFEEELRINDERKNYFKELKEKEQYENNMEEYKDMIEEIEDHTEINTKVTYDRVNKIIKADFRCGFREKLKRIQLVREYFNDLIKLVPSTTEIIYKYFLSQDGWKSYMLNTKDAIDEFLNSVSEESMCFINKQEVNDSIDSTFYVQQTIPEPLFILELQISAYHYEEDDVKEYKTTGGSFFPYRYKPEFEIFGQYLAKAQIFSSLIDENGKVRSEFDLNCFTYALKQANVDDETLELVLIHCRGRYQKAKMLDELCKSVHIRIRIDRENTDKSNKHKNRKIDYYGCELKDAKYNLEMFLYRDSLMKGDHYILNIDIPITPFYLKNREEMNKYALENNLSIDNMFDKQRKVRNSYLTNSCAKTTIKLSDLILYIRDHNGFEPYSLSDVFHLKSDLSEYVLQSLNTLEYLPFETRKIEIKENKRKEVDHSYWYADFEASTQGYHNPYCVCYSKRGEDKIYNKYGKDCAYDFLCDLPHNAVCYFHNLKYDGSFLAKYGVNRCIKKSGKIMQMTLKFQGKQLTFKDSYALISTSLASFPKMFGLSNIQKEIYPYNYYGPGGLRRETSYNQERVETNIGNILEADLYEIQQWNEDQFKLFVENIDSIDNCRTDEYHFNMKAYCVFYCNQDVRILKQGHSKFRDMCLEYLNIDVDKVISAASLANTYFKHNVYSKINNLKEYGGKVREFIQGAIYGGRCMTRDNKKWYVNDELYDYDACSLYPSAINRLKLATGSPIVIPENMLINDYLLNHLMDEQQLEPTESKFISAFIVDIDITKVNKKLHFPLIVKKDKTGNHNTNEPCVMRVDNILLEDLIKFQQIEYKIIRGYYWTGNKSDLLSNEMAKLYNLRRDFKKQGNPVQEVFKLIMNSSYGKTIQKPIKSDLVYKQISVKNKKGDIQYDADRYLRKNSLLVKSFYDVAENIRCFECNKSFDDFFVPNLIGVQTLTMSKRIMNEVMCLAEDLNIPIYYQDTDSMHILKSRINELEDEYYKKYNRVLRGSDMGQFHPDFDELSGDVTSIESYFLGKKAYCDKLTNENNEIEYHLRLKGIPNNLLNCQYEDPLELYKKLYDGESFNFNLLQLRPSFEFTKDFKIKSRSQFCRNIKFNTDLGSF</sequence>
<comment type="catalytic activity">
    <reaction evidence="8">
        <text>DNA(n) + a 2'-deoxyribonucleoside 5'-triphosphate = DNA(n+1) + diphosphate</text>
        <dbReference type="Rhea" id="RHEA:22508"/>
        <dbReference type="Rhea" id="RHEA-COMP:17339"/>
        <dbReference type="Rhea" id="RHEA-COMP:17340"/>
        <dbReference type="ChEBI" id="CHEBI:33019"/>
        <dbReference type="ChEBI" id="CHEBI:61560"/>
        <dbReference type="ChEBI" id="CHEBI:173112"/>
        <dbReference type="EC" id="2.7.7.7"/>
    </reaction>
</comment>
<evidence type="ECO:0000313" key="11">
    <source>
        <dbReference type="EMBL" id="ELP88143.1"/>
    </source>
</evidence>
<dbReference type="Gene3D" id="3.30.420.10">
    <property type="entry name" value="Ribonuclease H-like superfamily/Ribonuclease H"/>
    <property type="match status" value="1"/>
</dbReference>
<protein>
    <recommendedName>
        <fullName evidence="2">DNA-directed DNA polymerase</fullName>
        <ecNumber evidence="2">2.7.7.7</ecNumber>
    </recommendedName>
</protein>
<evidence type="ECO:0000256" key="8">
    <source>
        <dbReference type="ARBA" id="ARBA00049244"/>
    </source>
</evidence>
<evidence type="ECO:0000256" key="5">
    <source>
        <dbReference type="ARBA" id="ARBA00022705"/>
    </source>
</evidence>
<dbReference type="Pfam" id="PF03175">
    <property type="entry name" value="DNA_pol_B_2"/>
    <property type="match status" value="1"/>
</dbReference>
<dbReference type="InterPro" id="IPR043502">
    <property type="entry name" value="DNA/RNA_pol_sf"/>
</dbReference>
<keyword evidence="9" id="KW-0175">Coiled coil</keyword>
<evidence type="ECO:0000256" key="1">
    <source>
        <dbReference type="ARBA" id="ARBA00005755"/>
    </source>
</evidence>
<dbReference type="GeneID" id="14887442"/>
<dbReference type="SUPFAM" id="SSF56672">
    <property type="entry name" value="DNA/RNA polymerases"/>
    <property type="match status" value="1"/>
</dbReference>
<dbReference type="InterPro" id="IPR036397">
    <property type="entry name" value="RNaseH_sf"/>
</dbReference>
<keyword evidence="6" id="KW-0239">DNA-directed DNA polymerase</keyword>
<dbReference type="GO" id="GO:0003677">
    <property type="term" value="F:DNA binding"/>
    <property type="evidence" value="ECO:0007669"/>
    <property type="project" value="UniProtKB-KW"/>
</dbReference>
<dbReference type="KEGG" id="eiv:EIN_223460"/>
<dbReference type="PANTHER" id="PTHR48144">
    <property type="entry name" value="DNA-DIRECTED DNA POLYMERASE"/>
    <property type="match status" value="1"/>
</dbReference>
<accession>A0A0A1U844</accession>
<proteinExistence type="inferred from homology"/>
<dbReference type="PANTHER" id="PTHR48144:SF2">
    <property type="entry name" value="DNA-DIRECTED DNA POLYMERASE"/>
    <property type="match status" value="1"/>
</dbReference>
<dbReference type="InterPro" id="IPR006172">
    <property type="entry name" value="DNA-dir_DNA_pol_B"/>
</dbReference>
<keyword evidence="3" id="KW-0808">Transferase</keyword>
<dbReference type="Gene3D" id="3.90.1600.10">
    <property type="entry name" value="Palm domain of DNA polymerase"/>
    <property type="match status" value="2"/>
</dbReference>
<dbReference type="InterPro" id="IPR004868">
    <property type="entry name" value="DNA-dir_DNA_pol_B_mt/vir"/>
</dbReference>
<keyword evidence="12" id="KW-1185">Reference proteome</keyword>
<reference evidence="11 12" key="1">
    <citation type="submission" date="2012-10" db="EMBL/GenBank/DDBJ databases">
        <authorList>
            <person name="Zafar N."/>
            <person name="Inman J."/>
            <person name="Hall N."/>
            <person name="Lorenzi H."/>
            <person name="Caler E."/>
        </authorList>
    </citation>
    <scope>NUCLEOTIDE SEQUENCE [LARGE SCALE GENOMIC DNA]</scope>
    <source>
        <strain evidence="11 12">IP1</strain>
    </source>
</reference>
<dbReference type="GO" id="GO:0006260">
    <property type="term" value="P:DNA replication"/>
    <property type="evidence" value="ECO:0007669"/>
    <property type="project" value="UniProtKB-KW"/>
</dbReference>
<dbReference type="OMA" id="SAYHYEE"/>
<dbReference type="OrthoDB" id="10265614at2759"/>
<comment type="similarity">
    <text evidence="1">Belongs to the DNA polymerase type-B family.</text>
</comment>
<evidence type="ECO:0000256" key="6">
    <source>
        <dbReference type="ARBA" id="ARBA00022932"/>
    </source>
</evidence>
<evidence type="ECO:0000259" key="10">
    <source>
        <dbReference type="Pfam" id="PF03175"/>
    </source>
</evidence>
<dbReference type="EMBL" id="KB206756">
    <property type="protein sequence ID" value="ELP88143.1"/>
    <property type="molecule type" value="Genomic_DNA"/>
</dbReference>
<dbReference type="PRINTS" id="PR00106">
    <property type="entry name" value="DNAPOLB"/>
</dbReference>
<dbReference type="SUPFAM" id="SSF53098">
    <property type="entry name" value="Ribonuclease H-like"/>
    <property type="match status" value="1"/>
</dbReference>
<evidence type="ECO:0000313" key="12">
    <source>
        <dbReference type="Proteomes" id="UP000014680"/>
    </source>
</evidence>
<evidence type="ECO:0000256" key="7">
    <source>
        <dbReference type="ARBA" id="ARBA00023125"/>
    </source>
</evidence>
<evidence type="ECO:0000256" key="3">
    <source>
        <dbReference type="ARBA" id="ARBA00022679"/>
    </source>
</evidence>
<feature type="domain" description="DNA-directed DNA polymerase family B mitochondria/virus" evidence="10">
    <location>
        <begin position="633"/>
        <end position="1082"/>
    </location>
</feature>
<evidence type="ECO:0000256" key="9">
    <source>
        <dbReference type="SAM" id="Coils"/>
    </source>
</evidence>
<dbReference type="InterPro" id="IPR012337">
    <property type="entry name" value="RNaseH-like_sf"/>
</dbReference>
<dbReference type="AlphaFoldDB" id="A0A0A1U844"/>
<organism evidence="11 12">
    <name type="scientific">Entamoeba invadens IP1</name>
    <dbReference type="NCBI Taxonomy" id="370355"/>
    <lineage>
        <taxon>Eukaryota</taxon>
        <taxon>Amoebozoa</taxon>
        <taxon>Evosea</taxon>
        <taxon>Archamoebae</taxon>
        <taxon>Mastigamoebida</taxon>
        <taxon>Entamoebidae</taxon>
        <taxon>Entamoeba</taxon>
    </lineage>
</organism>
<dbReference type="GO" id="GO:0003887">
    <property type="term" value="F:DNA-directed DNA polymerase activity"/>
    <property type="evidence" value="ECO:0007669"/>
    <property type="project" value="UniProtKB-KW"/>
</dbReference>
<evidence type="ECO:0000256" key="2">
    <source>
        <dbReference type="ARBA" id="ARBA00012417"/>
    </source>
</evidence>
<name>A0A0A1U844_ENTIV</name>
<dbReference type="VEuPathDB" id="AmoebaDB:EIN_223460"/>
<keyword evidence="5" id="KW-0235">DNA replication</keyword>
<evidence type="ECO:0000256" key="4">
    <source>
        <dbReference type="ARBA" id="ARBA00022695"/>
    </source>
</evidence>
<feature type="coiled-coil region" evidence="9">
    <location>
        <begin position="167"/>
        <end position="201"/>
    </location>
</feature>
<keyword evidence="7" id="KW-0238">DNA-binding</keyword>
<dbReference type="InterPro" id="IPR023211">
    <property type="entry name" value="DNA_pol_palm_dom_sf"/>
</dbReference>
<dbReference type="EC" id="2.7.7.7" evidence="2"/>